<dbReference type="InterPro" id="IPR032914">
    <property type="entry name" value="Vam6/VPS39/TRAP1"/>
</dbReference>
<feature type="compositionally biased region" description="Polar residues" evidence="5">
    <location>
        <begin position="259"/>
        <end position="273"/>
    </location>
</feature>
<protein>
    <recommendedName>
        <fullName evidence="6">CNH domain-containing protein</fullName>
    </recommendedName>
</protein>
<evidence type="ECO:0000256" key="2">
    <source>
        <dbReference type="ARBA" id="ARBA00022448"/>
    </source>
</evidence>
<dbReference type="GO" id="GO:0005737">
    <property type="term" value="C:cytoplasm"/>
    <property type="evidence" value="ECO:0007669"/>
    <property type="project" value="UniProtKB-SubCell"/>
</dbReference>
<organism evidence="7 8">
    <name type="scientific">Apiospora kogelbergensis</name>
    <dbReference type="NCBI Taxonomy" id="1337665"/>
    <lineage>
        <taxon>Eukaryota</taxon>
        <taxon>Fungi</taxon>
        <taxon>Dikarya</taxon>
        <taxon>Ascomycota</taxon>
        <taxon>Pezizomycotina</taxon>
        <taxon>Sordariomycetes</taxon>
        <taxon>Xylariomycetidae</taxon>
        <taxon>Amphisphaeriales</taxon>
        <taxon>Apiosporaceae</taxon>
        <taxon>Apiospora</taxon>
    </lineage>
</organism>
<feature type="compositionally biased region" description="Basic and acidic residues" evidence="5">
    <location>
        <begin position="1"/>
        <end position="10"/>
    </location>
</feature>
<comment type="caution">
    <text evidence="7">The sequence shown here is derived from an EMBL/GenBank/DDBJ whole genome shotgun (WGS) entry which is preliminary data.</text>
</comment>
<dbReference type="PANTHER" id="PTHR12894">
    <property type="entry name" value="CNH DOMAIN CONTAINING"/>
    <property type="match status" value="1"/>
</dbReference>
<evidence type="ECO:0000313" key="7">
    <source>
        <dbReference type="EMBL" id="KAK8101210.1"/>
    </source>
</evidence>
<sequence length="1293" mass="142572">MASDVQDARKPPRKPGSSKLETGPYVLRTLLKDVPLSADGGNDDDVKINCVEYLGTSASEVIHFVQIPPDPADKTTTSQFIPATRLQPTYTETPGTASGAKPGVQQILLLPRVGKACILCNWTVTFYSLPELSPIFSKVRNCNWVGGVDLNEYGVDADNVDSRGVAILLSLNRKVQVVRIGDEPRVIKEIGFPGSTLSVRRDSIACVADSRNYALLEIDRQLKIPLMSISSLDETQPGNTIGQAQDISAVEGGGILRSASSAQNRPQAESNDSQTHRRGTSLGNLISGATRQLNPRSGDQDDAASRQNSPRSRWALPNPQTNFPVEPQQGFLRPHIVSPSAEEFLLVTGTGPLEPGIGMFVNLDGDPTRPTIEFDRYPKEIVVDGGPPDLSSSRPSLGDDEEGYVLASMGREFEDGSHNGLEIQRWDSDGSVAEPSKYWLEPPAPVAGAIRVPQTLGIRELHSTDKSHFPEVVDRLRQQKFAPFASGAIQGSTVSLRSIDSRTALSMERVAKERELFDRDNDSQSDDSLPEGWESTRNVEEEEFARRLAGSSSRLAVWSGDHIWWAMRNPLILQWEAQLETAFVNSADPVSQRLALYAVLNSFRGRDAKSELEFLTFNYIRQRGGILLLTSFLQSESSPLGDRELQALEEVLIDSLLDPRVVLSLIPGVRNEVIETRRGIWIFGGVKAAAEQYIASDSFDKGRSSVSALSPLVLLFLKRFLTAWRRKKGFGSVQDENEVFRTVDAALLAILLELDKSSPPGLPKGRSVRSELYELVDTGVDCFDRAETLIESYHRLFVLSRLYQSRKMAAEVLSTWRRAIEGEQDDGGELQDGEQRVREYLLKISSQALVQEYGIWLANRNPKLGVQVFAEDKGRAPKFQPTQVVEILRAEAPDAVKYYLEYLVFGQGHTIYVNELINYYLDIVITHLKSSAEAREVFVSTYAAYRALRPLKPTYRQFLADNAPPDDEVWQSRLRLLQLLGGSHDYDSATIRARIADLSATAEDLLVPETIILDGRERKHENALRLLIHHLGDYDTAVAYCIRGGSSIYSIYQTGPSSPGAASVPAESKAPKRRESAPPTQDQQGHLFRALLSEFLAIEDVSDRVEQTGLLLERFGGWFDIDEGQPQPSYHSKAVGDDDRGDGGDCKTFFRQLALGFDTRHIRYRHSGSRPAPWVTGNWVPGDRGGGSRWWTGSYGTQNQGQDQGRDQGDGGRPPHGPDTVSSGTPRLGRAFKIISVRPKGSKCNVDLYCNGCKWNDAYCTGGMTVIASDPACERACACVVAGCPPHDGDADD</sequence>
<feature type="domain" description="CNH" evidence="6">
    <location>
        <begin position="35"/>
        <end position="431"/>
    </location>
</feature>
<feature type="region of interest" description="Disordered" evidence="5">
    <location>
        <begin position="1059"/>
        <end position="1083"/>
    </location>
</feature>
<dbReference type="Proteomes" id="UP001392437">
    <property type="component" value="Unassembled WGS sequence"/>
</dbReference>
<evidence type="ECO:0000256" key="3">
    <source>
        <dbReference type="ARBA" id="ARBA00022490"/>
    </source>
</evidence>
<keyword evidence="4" id="KW-0653">Protein transport</keyword>
<dbReference type="GO" id="GO:0006914">
    <property type="term" value="P:autophagy"/>
    <property type="evidence" value="ECO:0007669"/>
    <property type="project" value="TreeGrafter"/>
</dbReference>
<feature type="region of interest" description="Disordered" evidence="5">
    <location>
        <begin position="259"/>
        <end position="324"/>
    </location>
</feature>
<dbReference type="GO" id="GO:0015031">
    <property type="term" value="P:protein transport"/>
    <property type="evidence" value="ECO:0007669"/>
    <property type="project" value="UniProtKB-KW"/>
</dbReference>
<feature type="region of interest" description="Disordered" evidence="5">
    <location>
        <begin position="1187"/>
        <end position="1228"/>
    </location>
</feature>
<dbReference type="InterPro" id="IPR001180">
    <property type="entry name" value="CNH_dom"/>
</dbReference>
<keyword evidence="8" id="KW-1185">Reference proteome</keyword>
<gene>
    <name evidence="7" type="ORF">PG999_011584</name>
</gene>
<dbReference type="PROSITE" id="PS50219">
    <property type="entry name" value="CNH"/>
    <property type="match status" value="1"/>
</dbReference>
<evidence type="ECO:0000256" key="4">
    <source>
        <dbReference type="ARBA" id="ARBA00022927"/>
    </source>
</evidence>
<reference evidence="7 8" key="1">
    <citation type="submission" date="2023-01" db="EMBL/GenBank/DDBJ databases">
        <title>Analysis of 21 Apiospora genomes using comparative genomics revels a genus with tremendous synthesis potential of carbohydrate active enzymes and secondary metabolites.</title>
        <authorList>
            <person name="Sorensen T."/>
        </authorList>
    </citation>
    <scope>NUCLEOTIDE SEQUENCE [LARGE SCALE GENOMIC DNA]</scope>
    <source>
        <strain evidence="7 8">CBS 117206</strain>
    </source>
</reference>
<evidence type="ECO:0000256" key="5">
    <source>
        <dbReference type="SAM" id="MobiDB-lite"/>
    </source>
</evidence>
<feature type="compositionally biased region" description="Polar residues" evidence="5">
    <location>
        <begin position="281"/>
        <end position="297"/>
    </location>
</feature>
<proteinExistence type="predicted"/>
<accession>A0AAW0QEX6</accession>
<dbReference type="EMBL" id="JAQQWP010000009">
    <property type="protein sequence ID" value="KAK8101210.1"/>
    <property type="molecule type" value="Genomic_DNA"/>
</dbReference>
<feature type="region of interest" description="Disordered" evidence="5">
    <location>
        <begin position="515"/>
        <end position="537"/>
    </location>
</feature>
<dbReference type="PANTHER" id="PTHR12894:SF27">
    <property type="entry name" value="TRANSFORMING GROWTH FACTOR-BETA RECEPTOR-ASSOCIATED PROTEIN 1"/>
    <property type="match status" value="1"/>
</dbReference>
<keyword evidence="3" id="KW-0963">Cytoplasm</keyword>
<dbReference type="GO" id="GO:0034058">
    <property type="term" value="P:endosomal vesicle fusion"/>
    <property type="evidence" value="ECO:0007669"/>
    <property type="project" value="TreeGrafter"/>
</dbReference>
<name>A0AAW0QEX6_9PEZI</name>
<evidence type="ECO:0000256" key="1">
    <source>
        <dbReference type="ARBA" id="ARBA00004496"/>
    </source>
</evidence>
<dbReference type="GO" id="GO:0016020">
    <property type="term" value="C:membrane"/>
    <property type="evidence" value="ECO:0007669"/>
    <property type="project" value="TreeGrafter"/>
</dbReference>
<comment type="subcellular location">
    <subcellularLocation>
        <location evidence="1">Cytoplasm</location>
    </subcellularLocation>
</comment>
<evidence type="ECO:0000259" key="6">
    <source>
        <dbReference type="PROSITE" id="PS50219"/>
    </source>
</evidence>
<keyword evidence="2" id="KW-0813">Transport</keyword>
<evidence type="ECO:0000313" key="8">
    <source>
        <dbReference type="Proteomes" id="UP001392437"/>
    </source>
</evidence>
<feature type="region of interest" description="Disordered" evidence="5">
    <location>
        <begin position="380"/>
        <end position="399"/>
    </location>
</feature>
<feature type="region of interest" description="Disordered" evidence="5">
    <location>
        <begin position="1"/>
        <end position="22"/>
    </location>
</feature>